<evidence type="ECO:0000313" key="1">
    <source>
        <dbReference type="EMBL" id="PZO55224.1"/>
    </source>
</evidence>
<dbReference type="AlphaFoldDB" id="A0A2W4XDY1"/>
<name>A0A2W4XDY1_9CYAN</name>
<proteinExistence type="predicted"/>
<comment type="caution">
    <text evidence="1">The sequence shown here is derived from an EMBL/GenBank/DDBJ whole genome shotgun (WGS) entry which is preliminary data.</text>
</comment>
<evidence type="ECO:0000313" key="2">
    <source>
        <dbReference type="Proteomes" id="UP000249794"/>
    </source>
</evidence>
<reference evidence="1 2" key="2">
    <citation type="submission" date="2018-06" db="EMBL/GenBank/DDBJ databases">
        <title>Metagenomic assembly of (sub)arctic Cyanobacteria and their associated microbiome from non-axenic cultures.</title>
        <authorList>
            <person name="Baurain D."/>
        </authorList>
    </citation>
    <scope>NUCLEOTIDE SEQUENCE [LARGE SCALE GENOMIC DNA]</scope>
    <source>
        <strain evidence="1">ULC027bin1</strain>
    </source>
</reference>
<sequence>MSQPDYPKIVLSFEYRGWKIELDQSEEDGQIIYAVWANDDKSSAVAVPYAASQKLAIRYAKQWVDRRLSA</sequence>
<reference evidence="2" key="1">
    <citation type="submission" date="2018-04" db="EMBL/GenBank/DDBJ databases">
        <authorList>
            <person name="Cornet L."/>
        </authorList>
    </citation>
    <scope>NUCLEOTIDE SEQUENCE [LARGE SCALE GENOMIC DNA]</scope>
</reference>
<dbReference type="Proteomes" id="UP000249794">
    <property type="component" value="Unassembled WGS sequence"/>
</dbReference>
<gene>
    <name evidence="1" type="ORF">DCF15_10940</name>
</gene>
<protein>
    <submittedName>
        <fullName evidence="1">Uncharacterized protein</fullName>
    </submittedName>
</protein>
<accession>A0A2W4XDY1</accession>
<organism evidence="1 2">
    <name type="scientific">Phormidesmis priestleyi</name>
    <dbReference type="NCBI Taxonomy" id="268141"/>
    <lineage>
        <taxon>Bacteria</taxon>
        <taxon>Bacillati</taxon>
        <taxon>Cyanobacteriota</taxon>
        <taxon>Cyanophyceae</taxon>
        <taxon>Leptolyngbyales</taxon>
        <taxon>Leptolyngbyaceae</taxon>
        <taxon>Phormidesmis</taxon>
    </lineage>
</organism>
<dbReference type="EMBL" id="QBMP01000102">
    <property type="protein sequence ID" value="PZO55224.1"/>
    <property type="molecule type" value="Genomic_DNA"/>
</dbReference>